<evidence type="ECO:0000313" key="10">
    <source>
        <dbReference type="EMBL" id="MDA5193656.1"/>
    </source>
</evidence>
<feature type="transmembrane region" description="Helical" evidence="8">
    <location>
        <begin position="158"/>
        <end position="176"/>
    </location>
</feature>
<proteinExistence type="predicted"/>
<evidence type="ECO:0000256" key="1">
    <source>
        <dbReference type="ARBA" id="ARBA00004429"/>
    </source>
</evidence>
<reference evidence="10" key="1">
    <citation type="submission" date="2022-08" db="EMBL/GenBank/DDBJ databases">
        <authorList>
            <person name="Vandamme P."/>
            <person name="Hettiarachchi A."/>
            <person name="Peeters C."/>
            <person name="Cnockaert M."/>
            <person name="Carlier A."/>
        </authorList>
    </citation>
    <scope>NUCLEOTIDE SEQUENCE</scope>
    <source>
        <strain evidence="10">LMG 31809</strain>
    </source>
</reference>
<feature type="transmembrane region" description="Helical" evidence="8">
    <location>
        <begin position="329"/>
        <end position="352"/>
    </location>
</feature>
<feature type="transmembrane region" description="Helical" evidence="8">
    <location>
        <begin position="235"/>
        <end position="258"/>
    </location>
</feature>
<dbReference type="GO" id="GO:0005886">
    <property type="term" value="C:plasma membrane"/>
    <property type="evidence" value="ECO:0007669"/>
    <property type="project" value="UniProtKB-SubCell"/>
</dbReference>
<evidence type="ECO:0000256" key="3">
    <source>
        <dbReference type="ARBA" id="ARBA00022475"/>
    </source>
</evidence>
<evidence type="ECO:0000256" key="5">
    <source>
        <dbReference type="ARBA" id="ARBA00022692"/>
    </source>
</evidence>
<accession>A0A9X3TXA5</accession>
<dbReference type="RefSeq" id="WP_274943356.1">
    <property type="nucleotide sequence ID" value="NZ_JANWOI010000002.1"/>
</dbReference>
<keyword evidence="5 8" id="KW-0812">Transmembrane</keyword>
<dbReference type="NCBIfam" id="NF008346">
    <property type="entry name" value="PRK11128.1"/>
    <property type="match status" value="1"/>
</dbReference>
<dbReference type="InterPro" id="IPR024989">
    <property type="entry name" value="MFS_assoc_dom"/>
</dbReference>
<feature type="transmembrane region" description="Helical" evidence="8">
    <location>
        <begin position="12"/>
        <end position="29"/>
    </location>
</feature>
<evidence type="ECO:0000256" key="7">
    <source>
        <dbReference type="ARBA" id="ARBA00023136"/>
    </source>
</evidence>
<feature type="transmembrane region" description="Helical" evidence="8">
    <location>
        <begin position="358"/>
        <end position="374"/>
    </location>
</feature>
<dbReference type="PANTHER" id="PTHR23522:SF10">
    <property type="entry name" value="3-PHENYLPROPIONIC ACID TRANSPORTER-RELATED"/>
    <property type="match status" value="1"/>
</dbReference>
<keyword evidence="2" id="KW-0813">Transport</keyword>
<feature type="transmembrane region" description="Helical" evidence="8">
    <location>
        <begin position="133"/>
        <end position="152"/>
    </location>
</feature>
<protein>
    <submittedName>
        <fullName evidence="10">3-phenylpropionate MFS transporter</fullName>
    </submittedName>
</protein>
<reference evidence="10" key="2">
    <citation type="journal article" date="2023" name="Syst. Appl. Microbiol.">
        <title>Govania unica gen. nov., sp. nov., a rare biosphere bacterium that represents a novel family in the class Alphaproteobacteria.</title>
        <authorList>
            <person name="Vandamme P."/>
            <person name="Peeters C."/>
            <person name="Hettiarachchi A."/>
            <person name="Cnockaert M."/>
            <person name="Carlier A."/>
        </authorList>
    </citation>
    <scope>NUCLEOTIDE SEQUENCE</scope>
    <source>
        <strain evidence="10">LMG 31809</strain>
    </source>
</reference>
<dbReference type="Gene3D" id="1.20.1250.20">
    <property type="entry name" value="MFS general substrate transporter like domains"/>
    <property type="match status" value="2"/>
</dbReference>
<dbReference type="NCBIfam" id="NF037955">
    <property type="entry name" value="mfs"/>
    <property type="match status" value="1"/>
</dbReference>
<feature type="transmembrane region" description="Helical" evidence="8">
    <location>
        <begin position="295"/>
        <end position="317"/>
    </location>
</feature>
<feature type="transmembrane region" description="Helical" evidence="8">
    <location>
        <begin position="92"/>
        <end position="112"/>
    </location>
</feature>
<dbReference type="AlphaFoldDB" id="A0A9X3TXA5"/>
<comment type="caution">
    <text evidence="10">The sequence shown here is derived from an EMBL/GenBank/DDBJ whole genome shotgun (WGS) entry which is preliminary data.</text>
</comment>
<keyword evidence="6 8" id="KW-1133">Transmembrane helix</keyword>
<keyword evidence="4" id="KW-0997">Cell inner membrane</keyword>
<feature type="transmembrane region" description="Helical" evidence="8">
    <location>
        <begin position="270"/>
        <end position="289"/>
    </location>
</feature>
<evidence type="ECO:0000256" key="4">
    <source>
        <dbReference type="ARBA" id="ARBA00022519"/>
    </source>
</evidence>
<dbReference type="GO" id="GO:0030395">
    <property type="term" value="F:lactose binding"/>
    <property type="evidence" value="ECO:0007669"/>
    <property type="project" value="TreeGrafter"/>
</dbReference>
<evidence type="ECO:0000259" key="9">
    <source>
        <dbReference type="Pfam" id="PF12832"/>
    </source>
</evidence>
<feature type="transmembrane region" description="Helical" evidence="8">
    <location>
        <begin position="70"/>
        <end position="86"/>
    </location>
</feature>
<dbReference type="PANTHER" id="PTHR23522">
    <property type="entry name" value="BLL5896 PROTEIN"/>
    <property type="match status" value="1"/>
</dbReference>
<evidence type="ECO:0000256" key="6">
    <source>
        <dbReference type="ARBA" id="ARBA00022989"/>
    </source>
</evidence>
<keyword evidence="7 8" id="KW-0472">Membrane</keyword>
<dbReference type="PIRSF" id="PIRSF004925">
    <property type="entry name" value="HcaT"/>
    <property type="match status" value="1"/>
</dbReference>
<feature type="domain" description="Major facilitator superfamily associated" evidence="9">
    <location>
        <begin position="7"/>
        <end position="361"/>
    </location>
</feature>
<dbReference type="SUPFAM" id="SSF103473">
    <property type="entry name" value="MFS general substrate transporter"/>
    <property type="match status" value="1"/>
</dbReference>
<dbReference type="EMBL" id="JANWOI010000002">
    <property type="protein sequence ID" value="MDA5193656.1"/>
    <property type="molecule type" value="Genomic_DNA"/>
</dbReference>
<feature type="transmembrane region" description="Helical" evidence="8">
    <location>
        <begin position="205"/>
        <end position="223"/>
    </location>
</feature>
<name>A0A9X3TXA5_9PROT</name>
<feature type="transmembrane region" description="Helical" evidence="8">
    <location>
        <begin position="35"/>
        <end position="58"/>
    </location>
</feature>
<dbReference type="InterPro" id="IPR036259">
    <property type="entry name" value="MFS_trans_sf"/>
</dbReference>
<keyword evidence="11" id="KW-1185">Reference proteome</keyword>
<dbReference type="GO" id="GO:0015528">
    <property type="term" value="F:lactose:proton symporter activity"/>
    <property type="evidence" value="ECO:0007669"/>
    <property type="project" value="TreeGrafter"/>
</dbReference>
<keyword evidence="3" id="KW-1003">Cell membrane</keyword>
<evidence type="ECO:0000313" key="11">
    <source>
        <dbReference type="Proteomes" id="UP001141619"/>
    </source>
</evidence>
<gene>
    <name evidence="10" type="ORF">NYP16_06765</name>
</gene>
<dbReference type="InterPro" id="IPR026032">
    <property type="entry name" value="HcaT-like"/>
</dbReference>
<sequence>MASVAVRLGGLYGGYFLFLGLFSPYWPLWLKSHGLGIEVIGWLVALTQILKVMSAPLIAQLSDLTGRRRVILLTAALLSPLLFGLFGLAQTVWALFLVTALLHLVLPAIMPLSEQMALAAARRGELDYGRTRAVGSLTFLVAAYVGGVVIAVSSVNSLFWMLWAALGLTALAALFLPQDDAAPRSTGAGRLSFGPIAGLLRQPGFARMLATVSLLHASHAMLYVSGTLHWQAHGIGTATIGGLWAVGVVAEILLFLSARRWIERWSLSHILMGTGALGVVRWGVTAVTLDLTVLFGIQILHGVTYGVTHMAAMRYLGRAVPEHRTATAQALYSAIPMGLASGTALALSGVFYDRLGGGAFWIMAGFCGLAFWIARRIRLPAS</sequence>
<evidence type="ECO:0000256" key="2">
    <source>
        <dbReference type="ARBA" id="ARBA00022448"/>
    </source>
</evidence>
<dbReference type="Pfam" id="PF12832">
    <property type="entry name" value="MFS_1_like"/>
    <property type="match status" value="1"/>
</dbReference>
<organism evidence="10 11">
    <name type="scientific">Govanella unica</name>
    <dbReference type="NCBI Taxonomy" id="2975056"/>
    <lineage>
        <taxon>Bacteria</taxon>
        <taxon>Pseudomonadati</taxon>
        <taxon>Pseudomonadota</taxon>
        <taxon>Alphaproteobacteria</taxon>
        <taxon>Emcibacterales</taxon>
        <taxon>Govanellaceae</taxon>
        <taxon>Govanella</taxon>
    </lineage>
</organism>
<dbReference type="Proteomes" id="UP001141619">
    <property type="component" value="Unassembled WGS sequence"/>
</dbReference>
<comment type="subcellular location">
    <subcellularLocation>
        <location evidence="1">Cell inner membrane</location>
        <topology evidence="1">Multi-pass membrane protein</topology>
    </subcellularLocation>
</comment>
<evidence type="ECO:0000256" key="8">
    <source>
        <dbReference type="SAM" id="Phobius"/>
    </source>
</evidence>